<organism evidence="2 3">
    <name type="scientific">Acetitomaculum ruminis DSM 5522</name>
    <dbReference type="NCBI Taxonomy" id="1120918"/>
    <lineage>
        <taxon>Bacteria</taxon>
        <taxon>Bacillati</taxon>
        <taxon>Bacillota</taxon>
        <taxon>Clostridia</taxon>
        <taxon>Lachnospirales</taxon>
        <taxon>Lachnospiraceae</taxon>
        <taxon>Acetitomaculum</taxon>
    </lineage>
</organism>
<dbReference type="STRING" id="1120918.SAMN05216249_10425"/>
<accession>A0A1I0WDY5</accession>
<proteinExistence type="predicted"/>
<evidence type="ECO:0008006" key="4">
    <source>
        <dbReference type="Google" id="ProtNLM"/>
    </source>
</evidence>
<sequence length="491" mass="57353">MLKKCSFFLRIIIFFVILSFLIIETNYILTPKKYYEDAWPTTSTYKGFYQMQKNTVDVLFFGSSHAAACFNPQEIYNNCGIRSYNLACEQQSILVSYYWLKEAIKYQSPKIVILDTYMMFEFNQSEALNTSEPCTRMAIDAMKFSKVKYEAIKAICDNDKQQNLESYIFKNIRFHTRWTDLTEQDFTFKNLETHYELKGFAPLYRKGYKVENDYQPYFNYDTSVLSEPVPLMREYLDKIKKLCDENNIKLILVKTPTLRFDTSKHNYLTRYAKNNGIDFLDFNIKEIYDACDFVYPKDMNDNEHSNIWGAKKISLYLADILKKQYGIGSGDYCEQWADTDEYYQRILADYNLKYITDLHDYITALNQDRYTILISTQSDMLFCINDAVKKEFSRLGLDLNAKQNDSYYAAITDYDTVQQSGSKLLKYSGSTRKKLENFTIVSGGFNAGAQSSIKIGDTEYGKNLDGVNIVVYSQETRKVIDSVVYDGKLHR</sequence>
<gene>
    <name evidence="2" type="ORF">SAMN05216249_10425</name>
</gene>
<dbReference type="OrthoDB" id="9796702at2"/>
<name>A0A1I0WDY5_9FIRM</name>
<evidence type="ECO:0000313" key="3">
    <source>
        <dbReference type="Proteomes" id="UP000198838"/>
    </source>
</evidence>
<dbReference type="EMBL" id="FOJY01000004">
    <property type="protein sequence ID" value="SFA86932.1"/>
    <property type="molecule type" value="Genomic_DNA"/>
</dbReference>
<keyword evidence="3" id="KW-1185">Reference proteome</keyword>
<reference evidence="2 3" key="1">
    <citation type="submission" date="2016-10" db="EMBL/GenBank/DDBJ databases">
        <authorList>
            <person name="de Groot N.N."/>
        </authorList>
    </citation>
    <scope>NUCLEOTIDE SEQUENCE [LARGE SCALE GENOMIC DNA]</scope>
    <source>
        <strain evidence="2 3">DSM 5522</strain>
    </source>
</reference>
<keyword evidence="1" id="KW-0472">Membrane</keyword>
<protein>
    <recommendedName>
        <fullName evidence="4">SGNH/GDSL hydrolase family protein</fullName>
    </recommendedName>
</protein>
<evidence type="ECO:0000256" key="1">
    <source>
        <dbReference type="SAM" id="Phobius"/>
    </source>
</evidence>
<dbReference type="SUPFAM" id="SSF52266">
    <property type="entry name" value="SGNH hydrolase"/>
    <property type="match status" value="1"/>
</dbReference>
<dbReference type="RefSeq" id="WP_092870700.1">
    <property type="nucleotide sequence ID" value="NZ_FOJY01000004.1"/>
</dbReference>
<feature type="transmembrane region" description="Helical" evidence="1">
    <location>
        <begin position="7"/>
        <end position="29"/>
    </location>
</feature>
<keyword evidence="1" id="KW-1133">Transmembrane helix</keyword>
<evidence type="ECO:0000313" key="2">
    <source>
        <dbReference type="EMBL" id="SFA86932.1"/>
    </source>
</evidence>
<keyword evidence="1" id="KW-0812">Transmembrane</keyword>
<dbReference type="AlphaFoldDB" id="A0A1I0WDY5"/>
<dbReference type="Proteomes" id="UP000198838">
    <property type="component" value="Unassembled WGS sequence"/>
</dbReference>